<keyword evidence="4" id="KW-0812">Transmembrane</keyword>
<dbReference type="CDD" id="cd01949">
    <property type="entry name" value="GGDEF"/>
    <property type="match status" value="1"/>
</dbReference>
<dbReference type="EMBL" id="SNZB01000004">
    <property type="protein sequence ID" value="TDR19332.1"/>
    <property type="molecule type" value="Genomic_DNA"/>
</dbReference>
<dbReference type="InterPro" id="IPR043128">
    <property type="entry name" value="Rev_trsase/Diguanyl_cyclase"/>
</dbReference>
<sequence length="601" mass="68320">MVKSFKQFLIAGFMAFAPAYAEINDSEQNPNINQLEAQLIDLEKIRKVQQDEFGAKLEAMQPLMATMSADEQCLYQYLSIYKESYKGDYSQSINALKQTKALCETPEYKARVVQFLANLQVITGDFEPALKNLNTAIQITENTEDDYLRSLTNNVAAISYRLMNQDEIALKYADLLISGDFTEDDKCMGGFNKYRILMRQGKGAEYINEIEQAIERCEAVENHIASLFLQLDQVRYQFPQKDSHDSAQALQAVDTLESLEDEVIKTQFKNIKVYYHALMAHMYWIADMNKQAMSYGKLAIAENISIGESEQLILALNVLIQLSLEANTMQPAYLFLAKKNEIEKAVFERKLATQVAYYRVKHANLAQELQIEQLNQNNKLLVLENRLSVETAKKQQLMMLLIVSVLLLLGVWTYKIKKRHDYFKEVAEIDHLTKVFTRKAFEERMKQMMASCKEKQEPINLAIMDLDHFKNVNDQHGHLVGDWVLREVIITCENVADHDIMIARLGGEEFCIVSPGITHQKMIALMEKMRLAITELDCSPSGASFNITASFGISSNGFSGYKTSMLLTHADLALFEAKNKGRNQVVSYASLLKGNAVVRAS</sequence>
<dbReference type="InterPro" id="IPR000160">
    <property type="entry name" value="GGDEF_dom"/>
</dbReference>
<accession>A0A4R6XIN7</accession>
<protein>
    <recommendedName>
        <fullName evidence="2">diguanylate cyclase</fullName>
        <ecNumber evidence="2">2.7.7.65</ecNumber>
    </recommendedName>
</protein>
<dbReference type="SUPFAM" id="SSF48452">
    <property type="entry name" value="TPR-like"/>
    <property type="match status" value="1"/>
</dbReference>
<comment type="catalytic activity">
    <reaction evidence="3">
        <text>2 GTP = 3',3'-c-di-GMP + 2 diphosphate</text>
        <dbReference type="Rhea" id="RHEA:24898"/>
        <dbReference type="ChEBI" id="CHEBI:33019"/>
        <dbReference type="ChEBI" id="CHEBI:37565"/>
        <dbReference type="ChEBI" id="CHEBI:58805"/>
        <dbReference type="EC" id="2.7.7.65"/>
    </reaction>
</comment>
<comment type="caution">
    <text evidence="7">The sequence shown here is derived from an EMBL/GenBank/DDBJ whole genome shotgun (WGS) entry which is preliminary data.</text>
</comment>
<feature type="transmembrane region" description="Helical" evidence="4">
    <location>
        <begin position="397"/>
        <end position="414"/>
    </location>
</feature>
<dbReference type="SMART" id="SM00267">
    <property type="entry name" value="GGDEF"/>
    <property type="match status" value="1"/>
</dbReference>
<evidence type="ECO:0000313" key="7">
    <source>
        <dbReference type="EMBL" id="TDR19332.1"/>
    </source>
</evidence>
<feature type="domain" description="GGDEF" evidence="6">
    <location>
        <begin position="457"/>
        <end position="590"/>
    </location>
</feature>
<gene>
    <name evidence="7" type="ORF">C8D91_1881</name>
</gene>
<keyword evidence="5" id="KW-0732">Signal</keyword>
<proteinExistence type="predicted"/>
<dbReference type="Gene3D" id="3.30.70.270">
    <property type="match status" value="1"/>
</dbReference>
<dbReference type="PANTHER" id="PTHR45138:SF9">
    <property type="entry name" value="DIGUANYLATE CYCLASE DGCM-RELATED"/>
    <property type="match status" value="1"/>
</dbReference>
<evidence type="ECO:0000256" key="1">
    <source>
        <dbReference type="ARBA" id="ARBA00001946"/>
    </source>
</evidence>
<evidence type="ECO:0000256" key="5">
    <source>
        <dbReference type="SAM" id="SignalP"/>
    </source>
</evidence>
<dbReference type="Pfam" id="PF00990">
    <property type="entry name" value="GGDEF"/>
    <property type="match status" value="1"/>
</dbReference>
<dbReference type="InterPro" id="IPR029787">
    <property type="entry name" value="Nucleotide_cyclase"/>
</dbReference>
<dbReference type="FunFam" id="3.30.70.270:FF:000001">
    <property type="entry name" value="Diguanylate cyclase domain protein"/>
    <property type="match status" value="1"/>
</dbReference>
<feature type="signal peptide" evidence="5">
    <location>
        <begin position="1"/>
        <end position="21"/>
    </location>
</feature>
<dbReference type="InterPro" id="IPR050469">
    <property type="entry name" value="Diguanylate_Cyclase"/>
</dbReference>
<dbReference type="Proteomes" id="UP000295724">
    <property type="component" value="Unassembled WGS sequence"/>
</dbReference>
<dbReference type="AlphaFoldDB" id="A0A4R6XIN7"/>
<dbReference type="EC" id="2.7.7.65" evidence="2"/>
<dbReference type="PANTHER" id="PTHR45138">
    <property type="entry name" value="REGULATORY COMPONENTS OF SENSORY TRANSDUCTION SYSTEM"/>
    <property type="match status" value="1"/>
</dbReference>
<keyword evidence="8" id="KW-1185">Reference proteome</keyword>
<evidence type="ECO:0000259" key="6">
    <source>
        <dbReference type="PROSITE" id="PS50887"/>
    </source>
</evidence>
<keyword evidence="4" id="KW-1133">Transmembrane helix</keyword>
<name>A0A4R6XIN7_9GAMM</name>
<dbReference type="NCBIfam" id="TIGR00254">
    <property type="entry name" value="GGDEF"/>
    <property type="match status" value="1"/>
</dbReference>
<evidence type="ECO:0000256" key="4">
    <source>
        <dbReference type="SAM" id="Phobius"/>
    </source>
</evidence>
<evidence type="ECO:0000256" key="3">
    <source>
        <dbReference type="ARBA" id="ARBA00034247"/>
    </source>
</evidence>
<dbReference type="SUPFAM" id="SSF55073">
    <property type="entry name" value="Nucleotide cyclase"/>
    <property type="match status" value="1"/>
</dbReference>
<evidence type="ECO:0000256" key="2">
    <source>
        <dbReference type="ARBA" id="ARBA00012528"/>
    </source>
</evidence>
<comment type="cofactor">
    <cofactor evidence="1">
        <name>Mg(2+)</name>
        <dbReference type="ChEBI" id="CHEBI:18420"/>
    </cofactor>
</comment>
<dbReference type="InterPro" id="IPR011990">
    <property type="entry name" value="TPR-like_helical_dom_sf"/>
</dbReference>
<dbReference type="RefSeq" id="WP_099020229.1">
    <property type="nucleotide sequence ID" value="NZ_NIHB01000007.1"/>
</dbReference>
<organism evidence="7 8">
    <name type="scientific">Marinicella litoralis</name>
    <dbReference type="NCBI Taxonomy" id="644220"/>
    <lineage>
        <taxon>Bacteria</taxon>
        <taxon>Pseudomonadati</taxon>
        <taxon>Pseudomonadota</taxon>
        <taxon>Gammaproteobacteria</taxon>
        <taxon>Lysobacterales</taxon>
        <taxon>Marinicellaceae</taxon>
        <taxon>Marinicella</taxon>
    </lineage>
</organism>
<reference evidence="7 8" key="1">
    <citation type="submission" date="2019-03" db="EMBL/GenBank/DDBJ databases">
        <title>Genomic Encyclopedia of Type Strains, Phase IV (KMG-IV): sequencing the most valuable type-strain genomes for metagenomic binning, comparative biology and taxonomic classification.</title>
        <authorList>
            <person name="Goeker M."/>
        </authorList>
    </citation>
    <scope>NUCLEOTIDE SEQUENCE [LARGE SCALE GENOMIC DNA]</scope>
    <source>
        <strain evidence="7 8">DSM 25488</strain>
    </source>
</reference>
<dbReference type="OrthoDB" id="9812260at2"/>
<dbReference type="Gene3D" id="1.25.40.10">
    <property type="entry name" value="Tetratricopeptide repeat domain"/>
    <property type="match status" value="1"/>
</dbReference>
<feature type="chain" id="PRO_5020796686" description="diguanylate cyclase" evidence="5">
    <location>
        <begin position="22"/>
        <end position="601"/>
    </location>
</feature>
<evidence type="ECO:0000313" key="8">
    <source>
        <dbReference type="Proteomes" id="UP000295724"/>
    </source>
</evidence>
<dbReference type="GO" id="GO:0052621">
    <property type="term" value="F:diguanylate cyclase activity"/>
    <property type="evidence" value="ECO:0007669"/>
    <property type="project" value="UniProtKB-EC"/>
</dbReference>
<dbReference type="PROSITE" id="PS50887">
    <property type="entry name" value="GGDEF"/>
    <property type="match status" value="1"/>
</dbReference>
<keyword evidence="4" id="KW-0472">Membrane</keyword>